<organism evidence="2 3">
    <name type="scientific">Folsomia candida</name>
    <name type="common">Springtail</name>
    <dbReference type="NCBI Taxonomy" id="158441"/>
    <lineage>
        <taxon>Eukaryota</taxon>
        <taxon>Metazoa</taxon>
        <taxon>Ecdysozoa</taxon>
        <taxon>Arthropoda</taxon>
        <taxon>Hexapoda</taxon>
        <taxon>Collembola</taxon>
        <taxon>Entomobryomorpha</taxon>
        <taxon>Isotomoidea</taxon>
        <taxon>Isotomidae</taxon>
        <taxon>Proisotominae</taxon>
        <taxon>Folsomia</taxon>
    </lineage>
</organism>
<feature type="transmembrane region" description="Helical" evidence="1">
    <location>
        <begin position="358"/>
        <end position="377"/>
    </location>
</feature>
<gene>
    <name evidence="2" type="ORF">Fcan01_07084</name>
</gene>
<evidence type="ECO:0000313" key="2">
    <source>
        <dbReference type="EMBL" id="OXA58638.1"/>
    </source>
</evidence>
<accession>A0A226EN55</accession>
<keyword evidence="1" id="KW-0472">Membrane</keyword>
<dbReference type="EMBL" id="LNIX01000003">
    <property type="protein sequence ID" value="OXA58638.1"/>
    <property type="molecule type" value="Genomic_DNA"/>
</dbReference>
<name>A0A226EN55_FOLCA</name>
<proteinExistence type="predicted"/>
<feature type="transmembrane region" description="Helical" evidence="1">
    <location>
        <begin position="87"/>
        <end position="105"/>
    </location>
</feature>
<feature type="transmembrane region" description="Helical" evidence="1">
    <location>
        <begin position="319"/>
        <end position="338"/>
    </location>
</feature>
<sequence>MDDQGRPSYLAVVSPFPSTWSKSHHLKNNRVGMAAGQLGQEVLHGDEHEGIQFWKSYFEFSYYLLVCPFRFEWDCKRRTYHCHTNKVQTALHYGVFGIFGSYYLLRLRAMWNTTSILAGLKATTTNKENPTAYFDMAVYFFDSFFMLILFLHFGRQKHKVFQVFKEFQFQSDNEASIFPRYRRFNSLLGYHASKYRRTRLWSTLILMGCMSTVVIKFLEVLQNDGWDLAQFFRRRTEESKIIFLESEDLVEAAPWLFVFLNIGSTLYEKVLNDLGDILFTMSVLFLTNLVDSFVITLRNGSEPNMVVEQYKWLKKVTSAINRAIGTMTFAFIAGNLPFFATTVLEVFGTETKNVFVRIRYIVACLYFFPSICIGARANKKAQ</sequence>
<feature type="transmembrane region" description="Helical" evidence="1">
    <location>
        <begin position="136"/>
        <end position="154"/>
    </location>
</feature>
<dbReference type="AlphaFoldDB" id="A0A226EN55"/>
<dbReference type="Proteomes" id="UP000198287">
    <property type="component" value="Unassembled WGS sequence"/>
</dbReference>
<keyword evidence="3" id="KW-1185">Reference proteome</keyword>
<reference evidence="2 3" key="1">
    <citation type="submission" date="2015-12" db="EMBL/GenBank/DDBJ databases">
        <title>The genome of Folsomia candida.</title>
        <authorList>
            <person name="Faddeeva A."/>
            <person name="Derks M.F."/>
            <person name="Anvar Y."/>
            <person name="Smit S."/>
            <person name="Van Straalen N."/>
            <person name="Roelofs D."/>
        </authorList>
    </citation>
    <scope>NUCLEOTIDE SEQUENCE [LARGE SCALE GENOMIC DNA]</scope>
    <source>
        <strain evidence="2 3">VU population</strain>
        <tissue evidence="2">Whole body</tissue>
    </source>
</reference>
<feature type="transmembrane region" description="Helical" evidence="1">
    <location>
        <begin position="200"/>
        <end position="218"/>
    </location>
</feature>
<keyword evidence="1" id="KW-0812">Transmembrane</keyword>
<comment type="caution">
    <text evidence="2">The sequence shown here is derived from an EMBL/GenBank/DDBJ whole genome shotgun (WGS) entry which is preliminary data.</text>
</comment>
<protein>
    <submittedName>
        <fullName evidence="2">Uncharacterized protein</fullName>
    </submittedName>
</protein>
<keyword evidence="1" id="KW-1133">Transmembrane helix</keyword>
<evidence type="ECO:0000256" key="1">
    <source>
        <dbReference type="SAM" id="Phobius"/>
    </source>
</evidence>
<feature type="transmembrane region" description="Helical" evidence="1">
    <location>
        <begin position="277"/>
        <end position="298"/>
    </location>
</feature>
<dbReference type="OrthoDB" id="8298093at2759"/>
<evidence type="ECO:0000313" key="3">
    <source>
        <dbReference type="Proteomes" id="UP000198287"/>
    </source>
</evidence>